<feature type="transmembrane region" description="Helical" evidence="5">
    <location>
        <begin position="236"/>
        <end position="259"/>
    </location>
</feature>
<keyword evidence="2 5" id="KW-0812">Transmembrane</keyword>
<dbReference type="Pfam" id="PF03151">
    <property type="entry name" value="TPT"/>
    <property type="match status" value="1"/>
</dbReference>
<dbReference type="GO" id="GO:0016020">
    <property type="term" value="C:membrane"/>
    <property type="evidence" value="ECO:0007669"/>
    <property type="project" value="UniProtKB-SubCell"/>
</dbReference>
<feature type="transmembrane region" description="Helical" evidence="5">
    <location>
        <begin position="164"/>
        <end position="184"/>
    </location>
</feature>
<dbReference type="OrthoDB" id="5547497at2759"/>
<sequence length="368" mass="39510">MSPSLIQDAPQNVKVAAVVSFYMTSALIMVFVNKAVLNAAPDLPLLYLGIQLIIAVILLHGASFMSTKVQIPKLDAHTAKKLTPVVTVNIVGLVFNTLCLRGVEASFFQIARGMVLPLTIGVSCIHTHARPSGRVFIAAGIVTLGFLTGISPNKDLPASASPSVISLIYGMLSSLFIAVHAVLIKSSLPYCNNSTIELAYWTNLGSTVMVAPFILLNGELGTFVDLTRTPEWDGRTFAYGTLTTGVFGFLLCVAGLLSIKITSPITHMFSSAARSVLQTVLGVWLFSDILTVNRATSILVICGGTMYYTWVKNTENAAPKAPHAQNLDDGGDEEAHRLTTILEMKDEADEETVTLGHWSDSRKALDKA</sequence>
<keyword evidence="3 5" id="KW-1133">Transmembrane helix</keyword>
<evidence type="ECO:0000256" key="3">
    <source>
        <dbReference type="ARBA" id="ARBA00022989"/>
    </source>
</evidence>
<evidence type="ECO:0000256" key="4">
    <source>
        <dbReference type="ARBA" id="ARBA00023136"/>
    </source>
</evidence>
<feature type="domain" description="Sugar phosphate transporter" evidence="6">
    <location>
        <begin position="16"/>
        <end position="307"/>
    </location>
</feature>
<comment type="caution">
    <text evidence="7">The sequence shown here is derived from an EMBL/GenBank/DDBJ whole genome shotgun (WGS) entry which is preliminary data.</text>
</comment>
<dbReference type="EMBL" id="WIUZ02000005">
    <property type="protein sequence ID" value="KAF9786670.1"/>
    <property type="molecule type" value="Genomic_DNA"/>
</dbReference>
<reference evidence="7" key="1">
    <citation type="journal article" date="2020" name="Nat. Commun.">
        <title>Large-scale genome sequencing of mycorrhizal fungi provides insights into the early evolution of symbiotic traits.</title>
        <authorList>
            <person name="Miyauchi S."/>
            <person name="Kiss E."/>
            <person name="Kuo A."/>
            <person name="Drula E."/>
            <person name="Kohler A."/>
            <person name="Sanchez-Garcia M."/>
            <person name="Morin E."/>
            <person name="Andreopoulos B."/>
            <person name="Barry K.W."/>
            <person name="Bonito G."/>
            <person name="Buee M."/>
            <person name="Carver A."/>
            <person name="Chen C."/>
            <person name="Cichocki N."/>
            <person name="Clum A."/>
            <person name="Culley D."/>
            <person name="Crous P.W."/>
            <person name="Fauchery L."/>
            <person name="Girlanda M."/>
            <person name="Hayes R.D."/>
            <person name="Keri Z."/>
            <person name="LaButti K."/>
            <person name="Lipzen A."/>
            <person name="Lombard V."/>
            <person name="Magnuson J."/>
            <person name="Maillard F."/>
            <person name="Murat C."/>
            <person name="Nolan M."/>
            <person name="Ohm R.A."/>
            <person name="Pangilinan J."/>
            <person name="Pereira M.F."/>
            <person name="Perotto S."/>
            <person name="Peter M."/>
            <person name="Pfister S."/>
            <person name="Riley R."/>
            <person name="Sitrit Y."/>
            <person name="Stielow J.B."/>
            <person name="Szollosi G."/>
            <person name="Zifcakova L."/>
            <person name="Stursova M."/>
            <person name="Spatafora J.W."/>
            <person name="Tedersoo L."/>
            <person name="Vaario L.M."/>
            <person name="Yamada A."/>
            <person name="Yan M."/>
            <person name="Wang P."/>
            <person name="Xu J."/>
            <person name="Bruns T."/>
            <person name="Baldrian P."/>
            <person name="Vilgalys R."/>
            <person name="Dunand C."/>
            <person name="Henrissat B."/>
            <person name="Grigoriev I.V."/>
            <person name="Hibbett D."/>
            <person name="Nagy L.G."/>
            <person name="Martin F.M."/>
        </authorList>
    </citation>
    <scope>NUCLEOTIDE SEQUENCE</scope>
    <source>
        <strain evidence="7">UH-Tt-Lm1</strain>
    </source>
</reference>
<comment type="subcellular location">
    <subcellularLocation>
        <location evidence="1">Membrane</location>
        <topology evidence="1">Multi-pass membrane protein</topology>
    </subcellularLocation>
</comment>
<feature type="transmembrane region" description="Helical" evidence="5">
    <location>
        <begin position="196"/>
        <end position="216"/>
    </location>
</feature>
<feature type="transmembrane region" description="Helical" evidence="5">
    <location>
        <begin position="44"/>
        <end position="62"/>
    </location>
</feature>
<keyword evidence="8" id="KW-1185">Reference proteome</keyword>
<feature type="transmembrane region" description="Helical" evidence="5">
    <location>
        <begin position="12"/>
        <end position="32"/>
    </location>
</feature>
<dbReference type="PANTHER" id="PTHR11132">
    <property type="entry name" value="SOLUTE CARRIER FAMILY 35"/>
    <property type="match status" value="1"/>
</dbReference>
<evidence type="ECO:0000313" key="7">
    <source>
        <dbReference type="EMBL" id="KAF9786670.1"/>
    </source>
</evidence>
<evidence type="ECO:0000256" key="5">
    <source>
        <dbReference type="SAM" id="Phobius"/>
    </source>
</evidence>
<feature type="transmembrane region" description="Helical" evidence="5">
    <location>
        <begin position="82"/>
        <end position="103"/>
    </location>
</feature>
<dbReference type="AlphaFoldDB" id="A0A9P6HIF1"/>
<accession>A0A9P6HIF1</accession>
<gene>
    <name evidence="7" type="ORF">BJ322DRAFT_1003270</name>
</gene>
<organism evidence="7 8">
    <name type="scientific">Thelephora terrestris</name>
    <dbReference type="NCBI Taxonomy" id="56493"/>
    <lineage>
        <taxon>Eukaryota</taxon>
        <taxon>Fungi</taxon>
        <taxon>Dikarya</taxon>
        <taxon>Basidiomycota</taxon>
        <taxon>Agaricomycotina</taxon>
        <taxon>Agaricomycetes</taxon>
        <taxon>Thelephorales</taxon>
        <taxon>Thelephoraceae</taxon>
        <taxon>Thelephora</taxon>
    </lineage>
</organism>
<keyword evidence="4 5" id="KW-0472">Membrane</keyword>
<reference evidence="7" key="2">
    <citation type="submission" date="2020-11" db="EMBL/GenBank/DDBJ databases">
        <authorList>
            <consortium name="DOE Joint Genome Institute"/>
            <person name="Kuo A."/>
            <person name="Miyauchi S."/>
            <person name="Kiss E."/>
            <person name="Drula E."/>
            <person name="Kohler A."/>
            <person name="Sanchez-Garcia M."/>
            <person name="Andreopoulos B."/>
            <person name="Barry K.W."/>
            <person name="Bonito G."/>
            <person name="Buee M."/>
            <person name="Carver A."/>
            <person name="Chen C."/>
            <person name="Cichocki N."/>
            <person name="Clum A."/>
            <person name="Culley D."/>
            <person name="Crous P.W."/>
            <person name="Fauchery L."/>
            <person name="Girlanda M."/>
            <person name="Hayes R."/>
            <person name="Keri Z."/>
            <person name="Labutti K."/>
            <person name="Lipzen A."/>
            <person name="Lombard V."/>
            <person name="Magnuson J."/>
            <person name="Maillard F."/>
            <person name="Morin E."/>
            <person name="Murat C."/>
            <person name="Nolan M."/>
            <person name="Ohm R."/>
            <person name="Pangilinan J."/>
            <person name="Pereira M."/>
            <person name="Perotto S."/>
            <person name="Peter M."/>
            <person name="Riley R."/>
            <person name="Sitrit Y."/>
            <person name="Stielow B."/>
            <person name="Szollosi G."/>
            <person name="Zifcakova L."/>
            <person name="Stursova M."/>
            <person name="Spatafora J.W."/>
            <person name="Tedersoo L."/>
            <person name="Vaario L.-M."/>
            <person name="Yamada A."/>
            <person name="Yan M."/>
            <person name="Wang P."/>
            <person name="Xu J."/>
            <person name="Bruns T."/>
            <person name="Baldrian P."/>
            <person name="Vilgalys R."/>
            <person name="Henrissat B."/>
            <person name="Grigoriev I.V."/>
            <person name="Hibbett D."/>
            <person name="Nagy L.G."/>
            <person name="Martin F.M."/>
        </authorList>
    </citation>
    <scope>NUCLEOTIDE SEQUENCE</scope>
    <source>
        <strain evidence="7">UH-Tt-Lm1</strain>
    </source>
</reference>
<evidence type="ECO:0000256" key="2">
    <source>
        <dbReference type="ARBA" id="ARBA00022692"/>
    </source>
</evidence>
<evidence type="ECO:0000256" key="1">
    <source>
        <dbReference type="ARBA" id="ARBA00004141"/>
    </source>
</evidence>
<protein>
    <recommendedName>
        <fullName evidence="6">Sugar phosphate transporter domain-containing protein</fullName>
    </recommendedName>
</protein>
<evidence type="ECO:0000259" key="6">
    <source>
        <dbReference type="Pfam" id="PF03151"/>
    </source>
</evidence>
<feature type="transmembrane region" description="Helical" evidence="5">
    <location>
        <begin position="135"/>
        <end position="152"/>
    </location>
</feature>
<dbReference type="InterPro" id="IPR050186">
    <property type="entry name" value="TPT_transporter"/>
</dbReference>
<dbReference type="InterPro" id="IPR004853">
    <property type="entry name" value="Sugar_P_trans_dom"/>
</dbReference>
<proteinExistence type="predicted"/>
<dbReference type="Proteomes" id="UP000736335">
    <property type="component" value="Unassembled WGS sequence"/>
</dbReference>
<evidence type="ECO:0000313" key="8">
    <source>
        <dbReference type="Proteomes" id="UP000736335"/>
    </source>
</evidence>
<name>A0A9P6HIF1_9AGAM</name>